<dbReference type="AlphaFoldDB" id="A0A6A5YXN7"/>
<keyword evidence="3" id="KW-0964">Secreted</keyword>
<evidence type="ECO:0000259" key="6">
    <source>
        <dbReference type="Pfam" id="PF03443"/>
    </source>
</evidence>
<feature type="non-terminal residue" evidence="7">
    <location>
        <position position="351"/>
    </location>
</feature>
<evidence type="ECO:0000313" key="7">
    <source>
        <dbReference type="EMBL" id="KAF2110868.1"/>
    </source>
</evidence>
<gene>
    <name evidence="7" type="ORF">BDV96DRAFT_479615</name>
</gene>
<evidence type="ECO:0000256" key="3">
    <source>
        <dbReference type="ARBA" id="ARBA00022525"/>
    </source>
</evidence>
<proteinExistence type="predicted"/>
<dbReference type="CDD" id="cd21175">
    <property type="entry name" value="LPMO_AA9"/>
    <property type="match status" value="1"/>
</dbReference>
<evidence type="ECO:0000256" key="1">
    <source>
        <dbReference type="ARBA" id="ARBA00001973"/>
    </source>
</evidence>
<evidence type="ECO:0000313" key="8">
    <source>
        <dbReference type="Proteomes" id="UP000799770"/>
    </source>
</evidence>
<dbReference type="GO" id="GO:0005576">
    <property type="term" value="C:extracellular region"/>
    <property type="evidence" value="ECO:0007669"/>
    <property type="project" value="UniProtKB-SubCell"/>
</dbReference>
<dbReference type="InterPro" id="IPR005103">
    <property type="entry name" value="AA9_LPMO"/>
</dbReference>
<feature type="domain" description="Auxiliary Activity family 9 catalytic" evidence="6">
    <location>
        <begin position="12"/>
        <end position="228"/>
    </location>
</feature>
<accession>A0A6A5YXN7</accession>
<feature type="compositionally biased region" description="Low complexity" evidence="5">
    <location>
        <begin position="246"/>
        <end position="267"/>
    </location>
</feature>
<keyword evidence="8" id="KW-1185">Reference proteome</keyword>
<dbReference type="Gene3D" id="2.70.50.70">
    <property type="match status" value="1"/>
</dbReference>
<comment type="cofactor">
    <cofactor evidence="1">
        <name>Cu(2+)</name>
        <dbReference type="ChEBI" id="CHEBI:29036"/>
    </cofactor>
</comment>
<comment type="subcellular location">
    <subcellularLocation>
        <location evidence="2">Secreted</location>
    </subcellularLocation>
</comment>
<feature type="non-terminal residue" evidence="7">
    <location>
        <position position="1"/>
    </location>
</feature>
<evidence type="ECO:0000256" key="2">
    <source>
        <dbReference type="ARBA" id="ARBA00004613"/>
    </source>
</evidence>
<protein>
    <submittedName>
        <fullName evidence="7">Glycosyl hydrolase family 61-domain-containing protein</fullName>
    </submittedName>
</protein>
<organism evidence="7 8">
    <name type="scientific">Lophiotrema nucula</name>
    <dbReference type="NCBI Taxonomy" id="690887"/>
    <lineage>
        <taxon>Eukaryota</taxon>
        <taxon>Fungi</taxon>
        <taxon>Dikarya</taxon>
        <taxon>Ascomycota</taxon>
        <taxon>Pezizomycotina</taxon>
        <taxon>Dothideomycetes</taxon>
        <taxon>Pleosporomycetidae</taxon>
        <taxon>Pleosporales</taxon>
        <taxon>Lophiotremataceae</taxon>
        <taxon>Lophiotrema</taxon>
    </lineage>
</organism>
<dbReference type="InterPro" id="IPR049892">
    <property type="entry name" value="AA9"/>
</dbReference>
<dbReference type="EMBL" id="ML977336">
    <property type="protein sequence ID" value="KAF2110868.1"/>
    <property type="molecule type" value="Genomic_DNA"/>
</dbReference>
<dbReference type="Proteomes" id="UP000799770">
    <property type="component" value="Unassembled WGS sequence"/>
</dbReference>
<dbReference type="PANTHER" id="PTHR33353">
    <property type="entry name" value="PUTATIVE (AFU_ORTHOLOGUE AFUA_1G12560)-RELATED"/>
    <property type="match status" value="1"/>
</dbReference>
<dbReference type="OrthoDB" id="4849160at2759"/>
<dbReference type="Pfam" id="PF03443">
    <property type="entry name" value="AA9"/>
    <property type="match status" value="1"/>
</dbReference>
<evidence type="ECO:0000256" key="4">
    <source>
        <dbReference type="ARBA" id="ARBA00023157"/>
    </source>
</evidence>
<dbReference type="PANTHER" id="PTHR33353:SF34">
    <property type="entry name" value="ENDO-BETA-1,4-GLUCANASE D"/>
    <property type="match status" value="1"/>
</dbReference>
<feature type="region of interest" description="Disordered" evidence="5">
    <location>
        <begin position="238"/>
        <end position="267"/>
    </location>
</feature>
<name>A0A6A5YXN7_9PLEO</name>
<keyword evidence="7" id="KW-0378">Hydrolase</keyword>
<sequence length="351" mass="36347">SLGAFAGAALAHGTVTGYVADGAYFGGYKLDYYYMIQNGQTPPETSGWYAEDLDNGFVSPDAYTTDDIICHKAAKPLDSTTGKVAAGGKVEFQWTAWPESHIGPVITYVAPYTGDAADIDKTTLKWVKIDASGYNTDTKSWAAVDMIANNNTWVTTVPSTLKAGTYVFRHEIIALHGAGSENGAQNYPQCMNIEVTGSGTELPEGTLGTALYTPTDPGILFNPYTTITSYDIPGPALFGSSDSGNTTTPVDSPAPASSAPVVTSAPPATTAAPQATVTSFSTAVVSVTSTVVEVVDAPTATSSAVPAPTSTGTAGAGDALPETFTIDTFITWLKKQAGSTSSKAKRAHPRA</sequence>
<evidence type="ECO:0000256" key="5">
    <source>
        <dbReference type="SAM" id="MobiDB-lite"/>
    </source>
</evidence>
<dbReference type="GO" id="GO:0016787">
    <property type="term" value="F:hydrolase activity"/>
    <property type="evidence" value="ECO:0007669"/>
    <property type="project" value="UniProtKB-KW"/>
</dbReference>
<keyword evidence="4" id="KW-1015">Disulfide bond</keyword>
<reference evidence="7" key="1">
    <citation type="journal article" date="2020" name="Stud. Mycol.">
        <title>101 Dothideomycetes genomes: a test case for predicting lifestyles and emergence of pathogens.</title>
        <authorList>
            <person name="Haridas S."/>
            <person name="Albert R."/>
            <person name="Binder M."/>
            <person name="Bloem J."/>
            <person name="Labutti K."/>
            <person name="Salamov A."/>
            <person name="Andreopoulos B."/>
            <person name="Baker S."/>
            <person name="Barry K."/>
            <person name="Bills G."/>
            <person name="Bluhm B."/>
            <person name="Cannon C."/>
            <person name="Castanera R."/>
            <person name="Culley D."/>
            <person name="Daum C."/>
            <person name="Ezra D."/>
            <person name="Gonzalez J."/>
            <person name="Henrissat B."/>
            <person name="Kuo A."/>
            <person name="Liang C."/>
            <person name="Lipzen A."/>
            <person name="Lutzoni F."/>
            <person name="Magnuson J."/>
            <person name="Mondo S."/>
            <person name="Nolan M."/>
            <person name="Ohm R."/>
            <person name="Pangilinan J."/>
            <person name="Park H.-J."/>
            <person name="Ramirez L."/>
            <person name="Alfaro M."/>
            <person name="Sun H."/>
            <person name="Tritt A."/>
            <person name="Yoshinaga Y."/>
            <person name="Zwiers L.-H."/>
            <person name="Turgeon B."/>
            <person name="Goodwin S."/>
            <person name="Spatafora J."/>
            <person name="Crous P."/>
            <person name="Grigoriev I."/>
        </authorList>
    </citation>
    <scope>NUCLEOTIDE SEQUENCE</scope>
    <source>
        <strain evidence="7">CBS 627.86</strain>
    </source>
</reference>